<dbReference type="GeneID" id="6078759"/>
<dbReference type="InParanoid" id="B0DGR4"/>
<reference evidence="1 2" key="1">
    <citation type="journal article" date="2008" name="Nature">
        <title>The genome of Laccaria bicolor provides insights into mycorrhizal symbiosis.</title>
        <authorList>
            <person name="Martin F."/>
            <person name="Aerts A."/>
            <person name="Ahren D."/>
            <person name="Brun A."/>
            <person name="Danchin E.G.J."/>
            <person name="Duchaussoy F."/>
            <person name="Gibon J."/>
            <person name="Kohler A."/>
            <person name="Lindquist E."/>
            <person name="Pereda V."/>
            <person name="Salamov A."/>
            <person name="Shapiro H.J."/>
            <person name="Wuyts J."/>
            <person name="Blaudez D."/>
            <person name="Buee M."/>
            <person name="Brokstein P."/>
            <person name="Canbaeck B."/>
            <person name="Cohen D."/>
            <person name="Courty P.E."/>
            <person name="Coutinho P.M."/>
            <person name="Delaruelle C."/>
            <person name="Detter J.C."/>
            <person name="Deveau A."/>
            <person name="DiFazio S."/>
            <person name="Duplessis S."/>
            <person name="Fraissinet-Tachet L."/>
            <person name="Lucic E."/>
            <person name="Frey-Klett P."/>
            <person name="Fourrey C."/>
            <person name="Feussner I."/>
            <person name="Gay G."/>
            <person name="Grimwood J."/>
            <person name="Hoegger P.J."/>
            <person name="Jain P."/>
            <person name="Kilaru S."/>
            <person name="Labbe J."/>
            <person name="Lin Y.C."/>
            <person name="Legue V."/>
            <person name="Le Tacon F."/>
            <person name="Marmeisse R."/>
            <person name="Melayah D."/>
            <person name="Montanini B."/>
            <person name="Muratet M."/>
            <person name="Nehls U."/>
            <person name="Niculita-Hirzel H."/>
            <person name="Oudot-Le Secq M.P."/>
            <person name="Peter M."/>
            <person name="Quesneville H."/>
            <person name="Rajashekar B."/>
            <person name="Reich M."/>
            <person name="Rouhier N."/>
            <person name="Schmutz J."/>
            <person name="Yin T."/>
            <person name="Chalot M."/>
            <person name="Henrissat B."/>
            <person name="Kuees U."/>
            <person name="Lucas S."/>
            <person name="Van de Peer Y."/>
            <person name="Podila G.K."/>
            <person name="Polle A."/>
            <person name="Pukkila P.J."/>
            <person name="Richardson P.M."/>
            <person name="Rouze P."/>
            <person name="Sanders I.R."/>
            <person name="Stajich J.E."/>
            <person name="Tunlid A."/>
            <person name="Tuskan G."/>
            <person name="Grigoriev I.V."/>
        </authorList>
    </citation>
    <scope>NUCLEOTIDE SEQUENCE [LARGE SCALE GENOMIC DNA]</scope>
    <source>
        <strain evidence="2">S238N-H82 / ATCC MYA-4686</strain>
    </source>
</reference>
<dbReference type="OrthoDB" id="8954335at2759"/>
<gene>
    <name evidence="1" type="ORF">LACBIDRAFT_329005</name>
</gene>
<dbReference type="KEGG" id="lbc:LACBIDRAFT_329005"/>
<dbReference type="SUPFAM" id="SSF52540">
    <property type="entry name" value="P-loop containing nucleoside triphosphate hydrolases"/>
    <property type="match status" value="1"/>
</dbReference>
<dbReference type="RefSeq" id="XP_001883177.1">
    <property type="nucleotide sequence ID" value="XM_001883142.1"/>
</dbReference>
<dbReference type="CDD" id="cd00882">
    <property type="entry name" value="Ras_like_GTPase"/>
    <property type="match status" value="1"/>
</dbReference>
<proteinExistence type="predicted"/>
<protein>
    <submittedName>
        <fullName evidence="1">Predicted protein</fullName>
    </submittedName>
</protein>
<dbReference type="HOGENOM" id="CLU_050405_0_1_1"/>
<evidence type="ECO:0000313" key="2">
    <source>
        <dbReference type="Proteomes" id="UP000001194"/>
    </source>
</evidence>
<dbReference type="InterPro" id="IPR027417">
    <property type="entry name" value="P-loop_NTPase"/>
</dbReference>
<organism evidence="2">
    <name type="scientific">Laccaria bicolor (strain S238N-H82 / ATCC MYA-4686)</name>
    <name type="common">Bicoloured deceiver</name>
    <name type="synonym">Laccaria laccata var. bicolor</name>
    <dbReference type="NCBI Taxonomy" id="486041"/>
    <lineage>
        <taxon>Eukaryota</taxon>
        <taxon>Fungi</taxon>
        <taxon>Dikarya</taxon>
        <taxon>Basidiomycota</taxon>
        <taxon>Agaricomycotina</taxon>
        <taxon>Agaricomycetes</taxon>
        <taxon>Agaricomycetidae</taxon>
        <taxon>Agaricales</taxon>
        <taxon>Agaricineae</taxon>
        <taxon>Hydnangiaceae</taxon>
        <taxon>Laccaria</taxon>
    </lineage>
</organism>
<accession>B0DGR4</accession>
<sequence>MLPGGDEAAVNGDAKGVTFRHERYVKDIGGCLLNIFDTVGLNEGAAGTVSAPKAIEGLYRLMRGLDNGVSLLVYVVRGPRLKNSARKNYEMFYEIFCEKKVPIVLVITGLENEDDMDGWWKRNEAAFCEEGMRFSGTACITATKGKRDSFEEEFEDSRVKVEKLILNHCTEMPWLPPAGKGASWFGRFVVKNRNVLAKIFHLKVQVFATSIYQALRSCGIDDAQARELANKIYLGWVFSRDTTT</sequence>
<dbReference type="Proteomes" id="UP000001194">
    <property type="component" value="Unassembled WGS sequence"/>
</dbReference>
<dbReference type="Gene3D" id="3.40.50.300">
    <property type="entry name" value="P-loop containing nucleotide triphosphate hydrolases"/>
    <property type="match status" value="1"/>
</dbReference>
<dbReference type="EMBL" id="DS547109">
    <property type="protein sequence ID" value="EDR06316.1"/>
    <property type="molecule type" value="Genomic_DNA"/>
</dbReference>
<evidence type="ECO:0000313" key="1">
    <source>
        <dbReference type="EMBL" id="EDR06316.1"/>
    </source>
</evidence>
<name>B0DGR4_LACBS</name>
<dbReference type="AlphaFoldDB" id="B0DGR4"/>
<keyword evidence="2" id="KW-1185">Reference proteome</keyword>